<reference evidence="1 2" key="1">
    <citation type="journal article" date="2019" name="Indoor Air">
        <title>Impacts of indoor surface finishes on bacterial viability.</title>
        <authorList>
            <person name="Hu J."/>
            <person name="Maamar S.B."/>
            <person name="Glawe A.J."/>
            <person name="Gottel N."/>
            <person name="Gilbert J.A."/>
            <person name="Hartmann E.M."/>
        </authorList>
    </citation>
    <scope>NUCLEOTIDE SEQUENCE [LARGE SCALE GENOMIC DNA]</scope>
    <source>
        <strain evidence="1 2">AF060A6</strain>
    </source>
</reference>
<dbReference type="Proteomes" id="UP000306477">
    <property type="component" value="Unassembled WGS sequence"/>
</dbReference>
<evidence type="ECO:0000313" key="2">
    <source>
        <dbReference type="Proteomes" id="UP000306477"/>
    </source>
</evidence>
<proteinExistence type="predicted"/>
<dbReference type="AlphaFoldDB" id="A0A4S3PLN0"/>
<comment type="caution">
    <text evidence="1">The sequence shown here is derived from an EMBL/GenBank/DDBJ whole genome shotgun (WGS) entry which is preliminary data.</text>
</comment>
<dbReference type="RefSeq" id="WP_136381650.1">
    <property type="nucleotide sequence ID" value="NZ_SLUB01000072.1"/>
</dbReference>
<dbReference type="EMBL" id="SLUB01000072">
    <property type="protein sequence ID" value="THE09562.1"/>
    <property type="molecule type" value="Genomic_DNA"/>
</dbReference>
<protein>
    <submittedName>
        <fullName evidence="1">Uncharacterized protein</fullName>
    </submittedName>
</protein>
<dbReference type="OrthoDB" id="9792162at2"/>
<sequence length="98" mass="11358">MHHRSNYSIKRETTASPIDIWTKETETPNSWRVHGWIVEAVGGAESQMYQNMIIGSWYSMTGKKKFIPFLQRPRQEDLTVLKKLIEEGHSQGKVVITI</sequence>
<evidence type="ECO:0000313" key="1">
    <source>
        <dbReference type="EMBL" id="THE09562.1"/>
    </source>
</evidence>
<accession>A0A4S3PLN0</accession>
<gene>
    <name evidence="1" type="ORF">E1I69_21815</name>
</gene>
<organism evidence="1 2">
    <name type="scientific">Bacillus timonensis</name>
    <dbReference type="NCBI Taxonomy" id="1033734"/>
    <lineage>
        <taxon>Bacteria</taxon>
        <taxon>Bacillati</taxon>
        <taxon>Bacillota</taxon>
        <taxon>Bacilli</taxon>
        <taxon>Bacillales</taxon>
        <taxon>Bacillaceae</taxon>
        <taxon>Bacillus</taxon>
    </lineage>
</organism>
<name>A0A4S3PLN0_9BACI</name>
<keyword evidence="2" id="KW-1185">Reference proteome</keyword>